<dbReference type="SUPFAM" id="SSF47459">
    <property type="entry name" value="HLH, helix-loop-helix DNA-binding domain"/>
    <property type="match status" value="1"/>
</dbReference>
<feature type="region of interest" description="Disordered" evidence="6">
    <location>
        <begin position="159"/>
        <end position="179"/>
    </location>
</feature>
<keyword evidence="9" id="KW-1185">Reference proteome</keyword>
<feature type="compositionally biased region" description="Low complexity" evidence="6">
    <location>
        <begin position="160"/>
        <end position="176"/>
    </location>
</feature>
<dbReference type="InterPro" id="IPR045843">
    <property type="entry name" value="IND-like"/>
</dbReference>
<evidence type="ECO:0000256" key="1">
    <source>
        <dbReference type="ARBA" id="ARBA00004123"/>
    </source>
</evidence>
<reference evidence="9" key="1">
    <citation type="journal article" date="2016" name="Nature">
        <title>The genome of the seagrass Zostera marina reveals angiosperm adaptation to the sea.</title>
        <authorList>
            <person name="Olsen J.L."/>
            <person name="Rouze P."/>
            <person name="Verhelst B."/>
            <person name="Lin Y.-C."/>
            <person name="Bayer T."/>
            <person name="Collen J."/>
            <person name="Dattolo E."/>
            <person name="De Paoli E."/>
            <person name="Dittami S."/>
            <person name="Maumus F."/>
            <person name="Michel G."/>
            <person name="Kersting A."/>
            <person name="Lauritano C."/>
            <person name="Lohaus R."/>
            <person name="Toepel M."/>
            <person name="Tonon T."/>
            <person name="Vanneste K."/>
            <person name="Amirebrahimi M."/>
            <person name="Brakel J."/>
            <person name="Bostroem C."/>
            <person name="Chovatia M."/>
            <person name="Grimwood J."/>
            <person name="Jenkins J.W."/>
            <person name="Jueterbock A."/>
            <person name="Mraz A."/>
            <person name="Stam W.T."/>
            <person name="Tice H."/>
            <person name="Bornberg-Bauer E."/>
            <person name="Green P.J."/>
            <person name="Pearson G.A."/>
            <person name="Procaccini G."/>
            <person name="Duarte C.M."/>
            <person name="Schmutz J."/>
            <person name="Reusch T.B.H."/>
            <person name="Van de Peer Y."/>
        </authorList>
    </citation>
    <scope>NUCLEOTIDE SEQUENCE [LARGE SCALE GENOMIC DNA]</scope>
    <source>
        <strain evidence="9">cv. Finnish</strain>
    </source>
</reference>
<sequence length="234" mass="26598">MGNYHYHYQNILHEHMISDYSVEFLPPNTLAGIHAGDGGCCSIEELGEEMNEKRKKKKVEEKEVEEEKLGEMKEMMYKIAVMQPVDIDPSTIKKPKRRNVRISNDPQSIAARHRRERISERIRILRRLVPGGSRMNTASMLDEAIQYVKFLKRRVRELESSSSSSTATATATASSSYSPITGTQLQAHLEEGNGEDWLTRPPIDRGMFSSSLFVEAIDDGLGFCFTDDHHQIIL</sequence>
<protein>
    <recommendedName>
        <fullName evidence="7">BHLH domain-containing protein</fullName>
    </recommendedName>
</protein>
<dbReference type="OrthoDB" id="2017571at2759"/>
<organism evidence="8 9">
    <name type="scientific">Zostera marina</name>
    <name type="common">Eelgrass</name>
    <dbReference type="NCBI Taxonomy" id="29655"/>
    <lineage>
        <taxon>Eukaryota</taxon>
        <taxon>Viridiplantae</taxon>
        <taxon>Streptophyta</taxon>
        <taxon>Embryophyta</taxon>
        <taxon>Tracheophyta</taxon>
        <taxon>Spermatophyta</taxon>
        <taxon>Magnoliopsida</taxon>
        <taxon>Liliopsida</taxon>
        <taxon>Zosteraceae</taxon>
        <taxon>Zostera</taxon>
    </lineage>
</organism>
<dbReference type="PANTHER" id="PTHR45914">
    <property type="entry name" value="TRANSCRIPTION FACTOR HEC3-RELATED"/>
    <property type="match status" value="1"/>
</dbReference>
<evidence type="ECO:0000256" key="2">
    <source>
        <dbReference type="ARBA" id="ARBA00005510"/>
    </source>
</evidence>
<feature type="domain" description="BHLH" evidence="7">
    <location>
        <begin position="102"/>
        <end position="151"/>
    </location>
</feature>
<evidence type="ECO:0000256" key="6">
    <source>
        <dbReference type="SAM" id="MobiDB-lite"/>
    </source>
</evidence>
<dbReference type="Proteomes" id="UP000036987">
    <property type="component" value="Unassembled WGS sequence"/>
</dbReference>
<dbReference type="InterPro" id="IPR036638">
    <property type="entry name" value="HLH_DNA-bd_sf"/>
</dbReference>
<evidence type="ECO:0000256" key="5">
    <source>
        <dbReference type="ARBA" id="ARBA00023242"/>
    </source>
</evidence>
<dbReference type="GO" id="GO:0003700">
    <property type="term" value="F:DNA-binding transcription factor activity"/>
    <property type="evidence" value="ECO:0007669"/>
    <property type="project" value="InterPro"/>
</dbReference>
<accession>A0A0K9PKN6</accession>
<keyword evidence="3" id="KW-0805">Transcription regulation</keyword>
<keyword evidence="4" id="KW-0804">Transcription</keyword>
<evidence type="ECO:0000256" key="4">
    <source>
        <dbReference type="ARBA" id="ARBA00023163"/>
    </source>
</evidence>
<dbReference type="EMBL" id="LFYR01000811">
    <property type="protein sequence ID" value="KMZ68805.1"/>
    <property type="molecule type" value="Genomic_DNA"/>
</dbReference>
<name>A0A0K9PKN6_ZOSMR</name>
<dbReference type="GO" id="GO:0005634">
    <property type="term" value="C:nucleus"/>
    <property type="evidence" value="ECO:0007669"/>
    <property type="project" value="UniProtKB-SubCell"/>
</dbReference>
<comment type="similarity">
    <text evidence="2">Belongs to the bHLH protein family.</text>
</comment>
<dbReference type="SMART" id="SM00353">
    <property type="entry name" value="HLH"/>
    <property type="match status" value="1"/>
</dbReference>
<dbReference type="Gene3D" id="4.10.280.10">
    <property type="entry name" value="Helix-loop-helix DNA-binding domain"/>
    <property type="match status" value="1"/>
</dbReference>
<comment type="subcellular location">
    <subcellularLocation>
        <location evidence="1">Nucleus</location>
    </subcellularLocation>
</comment>
<gene>
    <name evidence="8" type="ORF">ZOSMA_22G01000</name>
</gene>
<evidence type="ECO:0000313" key="9">
    <source>
        <dbReference type="Proteomes" id="UP000036987"/>
    </source>
</evidence>
<dbReference type="GO" id="GO:0046983">
    <property type="term" value="F:protein dimerization activity"/>
    <property type="evidence" value="ECO:0007669"/>
    <property type="project" value="InterPro"/>
</dbReference>
<proteinExistence type="inferred from homology"/>
<dbReference type="AlphaFoldDB" id="A0A0K9PKN6"/>
<dbReference type="Pfam" id="PF23173">
    <property type="entry name" value="bHLH_SAC51"/>
    <property type="match status" value="1"/>
</dbReference>
<dbReference type="PROSITE" id="PS50888">
    <property type="entry name" value="BHLH"/>
    <property type="match status" value="1"/>
</dbReference>
<comment type="caution">
    <text evidence="8">The sequence shown here is derived from an EMBL/GenBank/DDBJ whole genome shotgun (WGS) entry which is preliminary data.</text>
</comment>
<evidence type="ECO:0000259" key="7">
    <source>
        <dbReference type="PROSITE" id="PS50888"/>
    </source>
</evidence>
<evidence type="ECO:0000313" key="8">
    <source>
        <dbReference type="EMBL" id="KMZ68805.1"/>
    </source>
</evidence>
<keyword evidence="5" id="KW-0539">Nucleus</keyword>
<dbReference type="InterPro" id="IPR011598">
    <property type="entry name" value="bHLH_dom"/>
</dbReference>
<evidence type="ECO:0000256" key="3">
    <source>
        <dbReference type="ARBA" id="ARBA00023015"/>
    </source>
</evidence>
<dbReference type="PANTHER" id="PTHR45914:SF7">
    <property type="entry name" value="TRANSCRIPTION FACTOR HEC3"/>
    <property type="match status" value="1"/>
</dbReference>